<protein>
    <submittedName>
        <fullName evidence="2">Transmembrane protein 273-like</fullName>
    </submittedName>
</protein>
<keyword evidence="1" id="KW-0472">Membrane</keyword>
<accession>A0AAV1NR78</accession>
<dbReference type="InterPro" id="IPR029395">
    <property type="entry name" value="DUF4514"/>
</dbReference>
<evidence type="ECO:0000313" key="2">
    <source>
        <dbReference type="EMBL" id="CAK6961763.1"/>
    </source>
</evidence>
<keyword evidence="3" id="KW-1185">Reference proteome</keyword>
<feature type="transmembrane region" description="Helical" evidence="1">
    <location>
        <begin position="40"/>
        <end position="60"/>
    </location>
</feature>
<dbReference type="EMBL" id="CAWUFR010000052">
    <property type="protein sequence ID" value="CAK6961763.1"/>
    <property type="molecule type" value="Genomic_DNA"/>
</dbReference>
<proteinExistence type="predicted"/>
<gene>
    <name evidence="2" type="ORF">FSCOSCO3_A032035</name>
</gene>
<dbReference type="Pfam" id="PF14986">
    <property type="entry name" value="DUF4514"/>
    <property type="match status" value="1"/>
</dbReference>
<dbReference type="Proteomes" id="UP001314229">
    <property type="component" value="Unassembled WGS sequence"/>
</dbReference>
<keyword evidence="1 2" id="KW-0812">Transmembrane</keyword>
<organism evidence="2 3">
    <name type="scientific">Scomber scombrus</name>
    <name type="common">Atlantic mackerel</name>
    <name type="synonym">Scomber vernalis</name>
    <dbReference type="NCBI Taxonomy" id="13677"/>
    <lineage>
        <taxon>Eukaryota</taxon>
        <taxon>Metazoa</taxon>
        <taxon>Chordata</taxon>
        <taxon>Craniata</taxon>
        <taxon>Vertebrata</taxon>
        <taxon>Euteleostomi</taxon>
        <taxon>Actinopterygii</taxon>
        <taxon>Neopterygii</taxon>
        <taxon>Teleostei</taxon>
        <taxon>Neoteleostei</taxon>
        <taxon>Acanthomorphata</taxon>
        <taxon>Pelagiaria</taxon>
        <taxon>Scombriformes</taxon>
        <taxon>Scombridae</taxon>
        <taxon>Scomber</taxon>
    </lineage>
</organism>
<keyword evidence="1" id="KW-1133">Transmembrane helix</keyword>
<evidence type="ECO:0000256" key="1">
    <source>
        <dbReference type="SAM" id="Phobius"/>
    </source>
</evidence>
<evidence type="ECO:0000313" key="3">
    <source>
        <dbReference type="Proteomes" id="UP001314229"/>
    </source>
</evidence>
<sequence>MRAIQTRGCLSSFIRAVLITEYLLMSVRGDGEDSTEKLEIKYVLIGTGVGLFLLILFIIFKFCTIRKELRNSNCTDGSAKRASEPHMVTLSNLSQSEHPVAAVSNDTQC</sequence>
<comment type="caution">
    <text evidence="2">The sequence shown here is derived from an EMBL/GenBank/DDBJ whole genome shotgun (WGS) entry which is preliminary data.</text>
</comment>
<name>A0AAV1NR78_SCOSC</name>
<dbReference type="AlphaFoldDB" id="A0AAV1NR78"/>
<feature type="transmembrane region" description="Helical" evidence="1">
    <location>
        <begin position="12"/>
        <end position="28"/>
    </location>
</feature>
<reference evidence="2 3" key="1">
    <citation type="submission" date="2024-01" db="EMBL/GenBank/DDBJ databases">
        <authorList>
            <person name="Alioto T."/>
            <person name="Alioto T."/>
            <person name="Gomez Garrido J."/>
        </authorList>
    </citation>
    <scope>NUCLEOTIDE SEQUENCE [LARGE SCALE GENOMIC DNA]</scope>
</reference>